<evidence type="ECO:0000313" key="3">
    <source>
        <dbReference type="Proteomes" id="UP000783287"/>
    </source>
</evidence>
<keyword evidence="1" id="KW-0472">Membrane</keyword>
<evidence type="ECO:0000313" key="2">
    <source>
        <dbReference type="EMBL" id="MCA9383915.1"/>
    </source>
</evidence>
<feature type="transmembrane region" description="Helical" evidence="1">
    <location>
        <begin position="40"/>
        <end position="61"/>
    </location>
</feature>
<reference evidence="2" key="2">
    <citation type="journal article" date="2021" name="Microbiome">
        <title>Successional dynamics and alternative stable states in a saline activated sludge microbial community over 9 years.</title>
        <authorList>
            <person name="Wang Y."/>
            <person name="Ye J."/>
            <person name="Ju F."/>
            <person name="Liu L."/>
            <person name="Boyd J.A."/>
            <person name="Deng Y."/>
            <person name="Parks D.H."/>
            <person name="Jiang X."/>
            <person name="Yin X."/>
            <person name="Woodcroft B.J."/>
            <person name="Tyson G.W."/>
            <person name="Hugenholtz P."/>
            <person name="Polz M.F."/>
            <person name="Zhang T."/>
        </authorList>
    </citation>
    <scope>NUCLEOTIDE SEQUENCE</scope>
    <source>
        <strain evidence="2">HKST-UBA14</strain>
    </source>
</reference>
<sequence length="106" mass="12049">MDKKDKKHKFNPIRIVVNIVLSPIIIWLVSYAYYGDVRSAVLATLYAITFLNLLGLILKFISLLISSVTFSPFKMLKKSIEIVVSIIITGVYWGIYILIYGSDFSL</sequence>
<proteinExistence type="predicted"/>
<dbReference type="AlphaFoldDB" id="A0A955L6Q1"/>
<keyword evidence="1" id="KW-1133">Transmembrane helix</keyword>
<dbReference type="Proteomes" id="UP000783287">
    <property type="component" value="Unassembled WGS sequence"/>
</dbReference>
<evidence type="ECO:0000256" key="1">
    <source>
        <dbReference type="SAM" id="Phobius"/>
    </source>
</evidence>
<feature type="transmembrane region" description="Helical" evidence="1">
    <location>
        <begin position="82"/>
        <end position="101"/>
    </location>
</feature>
<organism evidence="2 3">
    <name type="scientific">Candidatus Dojkabacteria bacterium</name>
    <dbReference type="NCBI Taxonomy" id="2099670"/>
    <lineage>
        <taxon>Bacteria</taxon>
        <taxon>Candidatus Dojkabacteria</taxon>
    </lineage>
</organism>
<feature type="transmembrane region" description="Helical" evidence="1">
    <location>
        <begin position="12"/>
        <end position="34"/>
    </location>
</feature>
<reference evidence="2" key="1">
    <citation type="submission" date="2020-04" db="EMBL/GenBank/DDBJ databases">
        <authorList>
            <person name="Zhang T."/>
        </authorList>
    </citation>
    <scope>NUCLEOTIDE SEQUENCE</scope>
    <source>
        <strain evidence="2">HKST-UBA14</strain>
    </source>
</reference>
<dbReference type="EMBL" id="JAGQLK010000173">
    <property type="protein sequence ID" value="MCA9383915.1"/>
    <property type="molecule type" value="Genomic_DNA"/>
</dbReference>
<name>A0A955L6Q1_9BACT</name>
<accession>A0A955L6Q1</accession>
<gene>
    <name evidence="2" type="ORF">KC909_06155</name>
</gene>
<comment type="caution">
    <text evidence="2">The sequence shown here is derived from an EMBL/GenBank/DDBJ whole genome shotgun (WGS) entry which is preliminary data.</text>
</comment>
<protein>
    <submittedName>
        <fullName evidence="2">Uncharacterized protein</fullName>
    </submittedName>
</protein>
<keyword evidence="1" id="KW-0812">Transmembrane</keyword>